<dbReference type="InterPro" id="IPR012854">
    <property type="entry name" value="Cu_amine_oxidase-like_N"/>
</dbReference>
<protein>
    <submittedName>
        <fullName evidence="3">Copper amine oxidase N-terminal domain-containing protein</fullName>
    </submittedName>
</protein>
<dbReference type="EMBL" id="FNAF01000003">
    <property type="protein sequence ID" value="SDD45893.1"/>
    <property type="molecule type" value="Genomic_DNA"/>
</dbReference>
<accession>A0A1G6UXC8</accession>
<dbReference type="SUPFAM" id="SSF55383">
    <property type="entry name" value="Copper amine oxidase, domain N"/>
    <property type="match status" value="1"/>
</dbReference>
<dbReference type="OrthoDB" id="9816096at2"/>
<dbReference type="Proteomes" id="UP000198995">
    <property type="component" value="Unassembled WGS sequence"/>
</dbReference>
<feature type="chain" id="PRO_5011746674" evidence="1">
    <location>
        <begin position="25"/>
        <end position="310"/>
    </location>
</feature>
<evidence type="ECO:0000256" key="1">
    <source>
        <dbReference type="SAM" id="SignalP"/>
    </source>
</evidence>
<proteinExistence type="predicted"/>
<feature type="domain" description="Copper amine oxidase-like N-terminal" evidence="2">
    <location>
        <begin position="45"/>
        <end position="143"/>
    </location>
</feature>
<name>A0A1G6UXC8_PEPNI</name>
<dbReference type="AlphaFoldDB" id="A0A1G6UXC8"/>
<keyword evidence="1" id="KW-0732">Signal</keyword>
<reference evidence="3 4" key="1">
    <citation type="submission" date="2016-10" db="EMBL/GenBank/DDBJ databases">
        <authorList>
            <person name="de Groot N.N."/>
        </authorList>
    </citation>
    <scope>NUCLEOTIDE SEQUENCE [LARGE SCALE GENOMIC DNA]</scope>
    <source>
        <strain evidence="3 4">DSM 20475</strain>
    </source>
</reference>
<organism evidence="3 4">
    <name type="scientific">Peptococcus niger</name>
    <dbReference type="NCBI Taxonomy" id="2741"/>
    <lineage>
        <taxon>Bacteria</taxon>
        <taxon>Bacillati</taxon>
        <taxon>Bacillota</taxon>
        <taxon>Clostridia</taxon>
        <taxon>Eubacteriales</taxon>
        <taxon>Peptococcaceae</taxon>
        <taxon>Peptococcus</taxon>
    </lineage>
</organism>
<keyword evidence="4" id="KW-1185">Reference proteome</keyword>
<dbReference type="InterPro" id="IPR036582">
    <property type="entry name" value="Mao_N_sf"/>
</dbReference>
<evidence type="ECO:0000313" key="3">
    <source>
        <dbReference type="EMBL" id="SDD45893.1"/>
    </source>
</evidence>
<evidence type="ECO:0000313" key="4">
    <source>
        <dbReference type="Proteomes" id="UP000198995"/>
    </source>
</evidence>
<dbReference type="Gene3D" id="3.30.457.10">
    <property type="entry name" value="Copper amine oxidase-like, N-terminal domain"/>
    <property type="match status" value="1"/>
</dbReference>
<dbReference type="STRING" id="2741.SAMN04489866_103166"/>
<dbReference type="RefSeq" id="WP_091791424.1">
    <property type="nucleotide sequence ID" value="NZ_FNAF01000003.1"/>
</dbReference>
<sequence length="310" mass="33715">MKLKKILAGLTCLALLAAPGAAFADSYNVSLVVNKSLVNSDEAAGQVYINDAGCTMIPLRVVNDAFGYKTDWQKDGSIHITSEDGTVDVSMSIGKKEFIANGTARTFKNLPTLKKDRTYIPAREFSELYGHVYWEKDSRTVWIHQGKNTDYQVIGTKLLRGTEAGLQELSLPEGYTLLTKTATDPIVLQQTIGDTTYLGLLVDSSDFMKPVPLFRVNGTGLEYVTDVYGSSTFYVDGDTVYYTDGTGAAGWSNPINPKNLYVADSKSGQVKTHVLDFAVNACTFSMKDGALIATEKNGTQHTIDVKSLGN</sequence>
<gene>
    <name evidence="3" type="ORF">SAMN04489866_103166</name>
</gene>
<evidence type="ECO:0000259" key="2">
    <source>
        <dbReference type="Pfam" id="PF07833"/>
    </source>
</evidence>
<dbReference type="Pfam" id="PF07833">
    <property type="entry name" value="Cu_amine_oxidN1"/>
    <property type="match status" value="1"/>
</dbReference>
<feature type="signal peptide" evidence="1">
    <location>
        <begin position="1"/>
        <end position="24"/>
    </location>
</feature>